<organism evidence="2 3">
    <name type="scientific">Plasmodiophora brassicae</name>
    <name type="common">Clubroot disease agent</name>
    <dbReference type="NCBI Taxonomy" id="37360"/>
    <lineage>
        <taxon>Eukaryota</taxon>
        <taxon>Sar</taxon>
        <taxon>Rhizaria</taxon>
        <taxon>Endomyxa</taxon>
        <taxon>Phytomyxea</taxon>
        <taxon>Plasmodiophorida</taxon>
        <taxon>Plasmodiophoridae</taxon>
        <taxon>Plasmodiophora</taxon>
    </lineage>
</organism>
<dbReference type="Proteomes" id="UP000039324">
    <property type="component" value="Unassembled WGS sequence"/>
</dbReference>
<evidence type="ECO:0000313" key="3">
    <source>
        <dbReference type="Proteomes" id="UP000039324"/>
    </source>
</evidence>
<evidence type="ECO:0000313" key="2">
    <source>
        <dbReference type="EMBL" id="CEO99677.1"/>
    </source>
</evidence>
<accession>A0A0G4IWS6</accession>
<reference evidence="2 3" key="1">
    <citation type="submission" date="2015-02" db="EMBL/GenBank/DDBJ databases">
        <authorList>
            <person name="Chooi Y.-H."/>
        </authorList>
    </citation>
    <scope>NUCLEOTIDE SEQUENCE [LARGE SCALE GENOMIC DNA]</scope>
    <source>
        <strain evidence="2">E3</strain>
    </source>
</reference>
<sequence>MGAVGLDWSAPIDLCGDLRRARANQVCVLRVPDVGDGGVGVARCPPLGEVDLVNVPDYDVVAPDVTRIVGVLLGLDAADDCEPVDFAVALEYVDVADGLEVDIPIFSCRLPCSRGASLPDVEPIDDEIVPDELSLLRSWLRVDCSDDRDVDFACQTDYVVKIVDAADEVWRSRVAELDPVIILDNNIAGPGVATMSPGLFANVGPIAFPSLPDTCYINILRSLLADTYHANDIGGAQVSSVVKLTGTQQEPLPGLESFDEVVFKDERPSSKWTRHLLDEFTLTIIPDDIDVATLVGIRLRDQRRIIRRTFARQMIRDSSMPDVIDLPVIRGEPTSVASLRPQVELLPFEHFPVRSFVQTAAFKHARQSAAGSWKLSMDLREPVPGRPPVLNISSGATCPSSTPACPDRNVVNTTTCMLQADSLPNAGNGSSPSNPRLNSRELSPSAETLYSGDDVIAAPPRNPRHHTPSNARHTSAIAGAPLKMHTLDDFIRMTTTLHPDAPGEQSLHDAGWQRHVSCVRVVAHSAALDDVFRFLVYAAGDSRDVLVACQDLAPSDELASKAFSFESASKVFRRLGFKLKQATCLPVTDAASLLDLRARVQHALTLAICRKLFDIASQDSIVCAALHLQCELNRPPTVDILDLRRFDSSFLILLSELQYRLNIAVQCVRSGMSSDHGKVDALLELVGPRTLILVRRQSHVPILLACLSTAGLPVEQDRAKSCSPLRFHMGGAGDPVDDRTVCVATAEHTRSNGRFPWIEFRHVIFYEGPCSPSDVSPYLNDLIVSGHIKCTALLCRDYGAGEDEYPCSGVQAKPLNIIVSDCLAQEERSGIILQSLIHARPGVRVVMRRDHIPPVSIAVSDTTVILLRPLPLPDDCFSLIESIVEVFVQFSSVVVVLAYSDSVLGSSAFMQAQMTLIAGLARARTGFDCRLVFAPSSADIASLVIAEHRNAEQRPDIAWAIEKCPSPQEVFLAGFPSINVMTAARLRNASLSLRDLFALGIADLARACPEELQMCLQSFHTMVDTKFEDAHLLTCAGAGGPRSSPTSSSSSVSPSPIEPADVHLTGGAPAPPTPSVVLSSSTSARKHCLKRKCIGNHTLEEYFVKRPRSAPS</sequence>
<name>A0A0G4IWS6_PLABS</name>
<gene>
    <name evidence="2" type="ORF">PBRA_007410</name>
</gene>
<evidence type="ECO:0000256" key="1">
    <source>
        <dbReference type="SAM" id="MobiDB-lite"/>
    </source>
</evidence>
<dbReference type="AlphaFoldDB" id="A0A0G4IWS6"/>
<keyword evidence="3" id="KW-1185">Reference proteome</keyword>
<proteinExistence type="predicted"/>
<feature type="region of interest" description="Disordered" evidence="1">
    <location>
        <begin position="453"/>
        <end position="472"/>
    </location>
</feature>
<feature type="region of interest" description="Disordered" evidence="1">
    <location>
        <begin position="421"/>
        <end position="441"/>
    </location>
</feature>
<protein>
    <submittedName>
        <fullName evidence="2">Uncharacterized protein</fullName>
    </submittedName>
</protein>
<feature type="compositionally biased region" description="Polar residues" evidence="1">
    <location>
        <begin position="425"/>
        <end position="441"/>
    </location>
</feature>
<feature type="compositionally biased region" description="Low complexity" evidence="1">
    <location>
        <begin position="1041"/>
        <end position="1055"/>
    </location>
</feature>
<feature type="region of interest" description="Disordered" evidence="1">
    <location>
        <begin position="1038"/>
        <end position="1084"/>
    </location>
</feature>
<dbReference type="EMBL" id="CDSF01000092">
    <property type="protein sequence ID" value="CEO99677.1"/>
    <property type="molecule type" value="Genomic_DNA"/>
</dbReference>